<feature type="compositionally biased region" description="Basic and acidic residues" evidence="6">
    <location>
        <begin position="1"/>
        <end position="13"/>
    </location>
</feature>
<evidence type="ECO:0000256" key="4">
    <source>
        <dbReference type="ARBA" id="ARBA00022833"/>
    </source>
</evidence>
<dbReference type="GO" id="GO:0005634">
    <property type="term" value="C:nucleus"/>
    <property type="evidence" value="ECO:0007669"/>
    <property type="project" value="UniProtKB-SubCell"/>
</dbReference>
<dbReference type="Proteomes" id="UP000030108">
    <property type="component" value="Unassembled WGS sequence"/>
</dbReference>
<dbReference type="OrthoDB" id="3268424at2759"/>
<gene>
    <name evidence="8" type="ORF">RSOL_145560</name>
</gene>
<organism evidence="8 9">
    <name type="scientific">Rhizoctonia solani AG-3 Rhs1AP</name>
    <dbReference type="NCBI Taxonomy" id="1086054"/>
    <lineage>
        <taxon>Eukaryota</taxon>
        <taxon>Fungi</taxon>
        <taxon>Dikarya</taxon>
        <taxon>Basidiomycota</taxon>
        <taxon>Agaricomycotina</taxon>
        <taxon>Agaricomycetes</taxon>
        <taxon>Cantharellales</taxon>
        <taxon>Ceratobasidiaceae</taxon>
        <taxon>Rhizoctonia</taxon>
    </lineage>
</organism>
<dbReference type="InterPro" id="IPR008906">
    <property type="entry name" value="HATC_C_dom"/>
</dbReference>
<dbReference type="EMBL" id="JATN01000322">
    <property type="protein sequence ID" value="EUC55935.1"/>
    <property type="molecule type" value="Genomic_DNA"/>
</dbReference>
<accession>X8J1S2</accession>
<evidence type="ECO:0000256" key="2">
    <source>
        <dbReference type="ARBA" id="ARBA00022723"/>
    </source>
</evidence>
<evidence type="ECO:0000256" key="5">
    <source>
        <dbReference type="ARBA" id="ARBA00023242"/>
    </source>
</evidence>
<evidence type="ECO:0000313" key="9">
    <source>
        <dbReference type="Proteomes" id="UP000030108"/>
    </source>
</evidence>
<comment type="caution">
    <text evidence="8">The sequence shown here is derived from an EMBL/GenBank/DDBJ whole genome shotgun (WGS) entry which is preliminary data.</text>
</comment>
<dbReference type="GO" id="GO:0046983">
    <property type="term" value="F:protein dimerization activity"/>
    <property type="evidence" value="ECO:0007669"/>
    <property type="project" value="InterPro"/>
</dbReference>
<feature type="non-terminal residue" evidence="8">
    <location>
        <position position="440"/>
    </location>
</feature>
<dbReference type="InterPro" id="IPR012337">
    <property type="entry name" value="RNaseH-like_sf"/>
</dbReference>
<feature type="region of interest" description="Disordered" evidence="6">
    <location>
        <begin position="1"/>
        <end position="22"/>
    </location>
</feature>
<evidence type="ECO:0000256" key="1">
    <source>
        <dbReference type="ARBA" id="ARBA00004123"/>
    </source>
</evidence>
<dbReference type="Pfam" id="PF05699">
    <property type="entry name" value="Dimer_Tnp_hAT"/>
    <property type="match status" value="1"/>
</dbReference>
<dbReference type="GO" id="GO:0008270">
    <property type="term" value="F:zinc ion binding"/>
    <property type="evidence" value="ECO:0007669"/>
    <property type="project" value="UniProtKB-KW"/>
</dbReference>
<dbReference type="AlphaFoldDB" id="X8J1S2"/>
<protein>
    <submittedName>
        <fullName evidence="8">HAT family dimerization protein</fullName>
    </submittedName>
</protein>
<evidence type="ECO:0000313" key="8">
    <source>
        <dbReference type="EMBL" id="EUC55935.1"/>
    </source>
</evidence>
<sequence>MSKRSREVIEKNKQNSKLATPATQDFLNAQKEVGVDGADADDTEVLGSDNIDPAQFEHDTLVIQDSVLQAIKQVSTSEGIVPTKSELQDAQPIMSIVSGLARRVHDSPQLKMKLEEIISMYPELKYLKRKSLPRCVPTRWNTDCAALDGHIHLRGPVQWLTSEPSLKLQNYSLKEELWPLADELNESLEVFEVLTNHFSLGEVPLIYQVLPALVDLRNTLAFMRGATNIHSVTRVAAQAALNVFNKYMENMTICEVYFIAIVMCPDIKMGWFRTHYAPQSVEMMKQMIVARFNTSYPPSTVSDGAEFASKVGETKSNRWLREMPFSSLSLHSATPNPDSIEAYLGTETESLSTYGGVLPYWTAMLETKPRLARMALDYLTAPATSVDVERAFSAGRLTINHLQHNMSPATFEAKMAVGSWYDTPLLPDISEVATVIEAAM</sequence>
<proteinExistence type="predicted"/>
<dbReference type="SUPFAM" id="SSF53098">
    <property type="entry name" value="Ribonuclease H-like"/>
    <property type="match status" value="1"/>
</dbReference>
<keyword evidence="3" id="KW-0863">Zinc-finger</keyword>
<comment type="subcellular location">
    <subcellularLocation>
        <location evidence="1">Nucleus</location>
    </subcellularLocation>
</comment>
<evidence type="ECO:0000256" key="3">
    <source>
        <dbReference type="ARBA" id="ARBA00022771"/>
    </source>
</evidence>
<name>X8J1S2_9AGAM</name>
<keyword evidence="2" id="KW-0479">Metal-binding</keyword>
<keyword evidence="5" id="KW-0539">Nucleus</keyword>
<keyword evidence="4" id="KW-0862">Zinc</keyword>
<dbReference type="PANTHER" id="PTHR46481:SF10">
    <property type="entry name" value="ZINC FINGER BED DOMAIN-CONTAINING PROTEIN 39"/>
    <property type="match status" value="1"/>
</dbReference>
<reference evidence="9" key="1">
    <citation type="journal article" date="2014" name="Genome Announc.">
        <title>Draft genome sequence of the plant-pathogenic soil fungus Rhizoctonia solani anastomosis group 3 strain Rhs1AP.</title>
        <authorList>
            <person name="Cubeta M.A."/>
            <person name="Thomas E."/>
            <person name="Dean R.A."/>
            <person name="Jabaji S."/>
            <person name="Neate S.M."/>
            <person name="Tavantzis S."/>
            <person name="Toda T."/>
            <person name="Vilgalys R."/>
            <person name="Bharathan N."/>
            <person name="Fedorova-Abrams N."/>
            <person name="Pakala S.B."/>
            <person name="Pakala S.M."/>
            <person name="Zafar N."/>
            <person name="Joardar V."/>
            <person name="Losada L."/>
            <person name="Nierman W.C."/>
        </authorList>
    </citation>
    <scope>NUCLEOTIDE SEQUENCE [LARGE SCALE GENOMIC DNA]</scope>
    <source>
        <strain evidence="9">AG-3</strain>
    </source>
</reference>
<feature type="domain" description="HAT C-terminal dimerisation" evidence="7">
    <location>
        <begin position="357"/>
        <end position="420"/>
    </location>
</feature>
<evidence type="ECO:0000259" key="7">
    <source>
        <dbReference type="Pfam" id="PF05699"/>
    </source>
</evidence>
<dbReference type="PANTHER" id="PTHR46481">
    <property type="entry name" value="ZINC FINGER BED DOMAIN-CONTAINING PROTEIN 4"/>
    <property type="match status" value="1"/>
</dbReference>
<dbReference type="InterPro" id="IPR052035">
    <property type="entry name" value="ZnF_BED_domain_contain"/>
</dbReference>
<evidence type="ECO:0000256" key="6">
    <source>
        <dbReference type="SAM" id="MobiDB-lite"/>
    </source>
</evidence>